<evidence type="ECO:0000256" key="1">
    <source>
        <dbReference type="SAM" id="MobiDB-lite"/>
    </source>
</evidence>
<evidence type="ECO:0000313" key="2">
    <source>
        <dbReference type="EMBL" id="GAF79633.1"/>
    </source>
</evidence>
<protein>
    <submittedName>
        <fullName evidence="2">Uncharacterized protein</fullName>
    </submittedName>
</protein>
<accession>X0SF07</accession>
<sequence>MPKVEGTMLSRKGKALLVFFVGGTAMRLGAPWPGGCQRGLVMTRKTLLGTARVAAVEEAVAIIVLGVDAAARVDVVVLGDAGSDDPYRRVPPAAASRRLHT</sequence>
<gene>
    <name evidence="2" type="ORF">S01H1_01375</name>
</gene>
<feature type="region of interest" description="Disordered" evidence="1">
    <location>
        <begin position="81"/>
        <end position="101"/>
    </location>
</feature>
<name>X0SF07_9ZZZZ</name>
<comment type="caution">
    <text evidence="2">The sequence shown here is derived from an EMBL/GenBank/DDBJ whole genome shotgun (WGS) entry which is preliminary data.</text>
</comment>
<organism evidence="2">
    <name type="scientific">marine sediment metagenome</name>
    <dbReference type="NCBI Taxonomy" id="412755"/>
    <lineage>
        <taxon>unclassified sequences</taxon>
        <taxon>metagenomes</taxon>
        <taxon>ecological metagenomes</taxon>
    </lineage>
</organism>
<proteinExistence type="predicted"/>
<reference evidence="2" key="1">
    <citation type="journal article" date="2014" name="Front. Microbiol.">
        <title>High frequency of phylogenetically diverse reductive dehalogenase-homologous genes in deep subseafloor sedimentary metagenomes.</title>
        <authorList>
            <person name="Kawai M."/>
            <person name="Futagami T."/>
            <person name="Toyoda A."/>
            <person name="Takaki Y."/>
            <person name="Nishi S."/>
            <person name="Hori S."/>
            <person name="Arai W."/>
            <person name="Tsubouchi T."/>
            <person name="Morono Y."/>
            <person name="Uchiyama I."/>
            <person name="Ito T."/>
            <person name="Fujiyama A."/>
            <person name="Inagaki F."/>
            <person name="Takami H."/>
        </authorList>
    </citation>
    <scope>NUCLEOTIDE SEQUENCE</scope>
    <source>
        <strain evidence="2">Expedition CK06-06</strain>
    </source>
</reference>
<dbReference type="AlphaFoldDB" id="X0SF07"/>
<dbReference type="EMBL" id="BARS01000587">
    <property type="protein sequence ID" value="GAF79633.1"/>
    <property type="molecule type" value="Genomic_DNA"/>
</dbReference>